<dbReference type="HOGENOM" id="CLU_125825_4_0_11"/>
<feature type="transmembrane region" description="Helical" evidence="1">
    <location>
        <begin position="36"/>
        <end position="55"/>
    </location>
</feature>
<dbReference type="RefSeq" id="WP_040084685.1">
    <property type="nucleotide sequence ID" value="NZ_BCSU01000008.1"/>
</dbReference>
<organism evidence="2 3">
    <name type="scientific">Corynebacterium humireducens NBRC 106098 = DSM 45392</name>
    <dbReference type="NCBI Taxonomy" id="1223515"/>
    <lineage>
        <taxon>Bacteria</taxon>
        <taxon>Bacillati</taxon>
        <taxon>Actinomycetota</taxon>
        <taxon>Actinomycetes</taxon>
        <taxon>Mycobacteriales</taxon>
        <taxon>Corynebacteriaceae</taxon>
        <taxon>Corynebacterium</taxon>
    </lineage>
</organism>
<protein>
    <submittedName>
        <fullName evidence="2">Monovalent cation/H+ antiporter subunit F</fullName>
    </submittedName>
</protein>
<keyword evidence="3" id="KW-1185">Reference proteome</keyword>
<keyword evidence="1" id="KW-0812">Transmembrane</keyword>
<evidence type="ECO:0000313" key="3">
    <source>
        <dbReference type="Proteomes" id="UP000031524"/>
    </source>
</evidence>
<dbReference type="AlphaFoldDB" id="A0A0B5CZT7"/>
<keyword evidence="1" id="KW-0472">Membrane</keyword>
<gene>
    <name evidence="2" type="ORF">B842_00970</name>
</gene>
<accession>A0A0B5CZT7</accession>
<feature type="transmembrane region" description="Helical" evidence="1">
    <location>
        <begin position="6"/>
        <end position="27"/>
    </location>
</feature>
<reference evidence="2 3" key="1">
    <citation type="submission" date="2013-04" db="EMBL/GenBank/DDBJ databases">
        <title>Complete genome sequence of Corynebacterium humireducens DSM 45392(T), isolated from a wastewater-fed microbial fuel cell.</title>
        <authorList>
            <person name="Ruckert C."/>
            <person name="Albersmeier A."/>
            <person name="Kalinowski J."/>
        </authorList>
    </citation>
    <scope>NUCLEOTIDE SEQUENCE [LARGE SCALE GENOMIC DNA]</scope>
    <source>
        <strain evidence="3">MFC-5</strain>
    </source>
</reference>
<proteinExistence type="predicted"/>
<sequence length="90" mass="9788">MTPFEWLLAVCIAVMTLALVSGLVLILRTRDVITKAVISDLIFYSMVCIFLTWTLTNATSIGYEVALLAAIAGGVLPTLSMARIISRGRR</sequence>
<evidence type="ECO:0000313" key="2">
    <source>
        <dbReference type="EMBL" id="AJE32050.1"/>
    </source>
</evidence>
<dbReference type="Proteomes" id="UP000031524">
    <property type="component" value="Chromosome"/>
</dbReference>
<dbReference type="EMBL" id="CP005286">
    <property type="protein sequence ID" value="AJE32050.1"/>
    <property type="molecule type" value="Genomic_DNA"/>
</dbReference>
<evidence type="ECO:0000256" key="1">
    <source>
        <dbReference type="SAM" id="Phobius"/>
    </source>
</evidence>
<dbReference type="KEGG" id="chm:B842_00970"/>
<feature type="transmembrane region" description="Helical" evidence="1">
    <location>
        <begin position="61"/>
        <end position="85"/>
    </location>
</feature>
<name>A0A0B5CZT7_9CORY</name>
<keyword evidence="1" id="KW-1133">Transmembrane helix</keyword>
<dbReference type="STRING" id="1223515.B842_00970"/>